<organism evidence="1 2">
    <name type="scientific">Choiromyces venosus 120613-1</name>
    <dbReference type="NCBI Taxonomy" id="1336337"/>
    <lineage>
        <taxon>Eukaryota</taxon>
        <taxon>Fungi</taxon>
        <taxon>Dikarya</taxon>
        <taxon>Ascomycota</taxon>
        <taxon>Pezizomycotina</taxon>
        <taxon>Pezizomycetes</taxon>
        <taxon>Pezizales</taxon>
        <taxon>Tuberaceae</taxon>
        <taxon>Choiromyces</taxon>
    </lineage>
</organism>
<dbReference type="AlphaFoldDB" id="A0A3N4JY70"/>
<evidence type="ECO:0000313" key="1">
    <source>
        <dbReference type="EMBL" id="RPB03314.1"/>
    </source>
</evidence>
<keyword evidence="2" id="KW-1185">Reference proteome</keyword>
<evidence type="ECO:0000313" key="2">
    <source>
        <dbReference type="Proteomes" id="UP000276215"/>
    </source>
</evidence>
<dbReference type="Proteomes" id="UP000276215">
    <property type="component" value="Unassembled WGS sequence"/>
</dbReference>
<sequence>MQKQSTPMQTVEARCSILIMLPVAYNIVPCVIESNKMRLTIRRLKFPEFHGLLGGIRV</sequence>
<accession>A0A3N4JY70</accession>
<name>A0A3N4JY70_9PEZI</name>
<gene>
    <name evidence="1" type="ORF">L873DRAFT_1800895</name>
</gene>
<dbReference type="EMBL" id="ML120363">
    <property type="protein sequence ID" value="RPB03314.1"/>
    <property type="molecule type" value="Genomic_DNA"/>
</dbReference>
<proteinExistence type="predicted"/>
<reference evidence="1 2" key="1">
    <citation type="journal article" date="2018" name="Nat. Ecol. Evol.">
        <title>Pezizomycetes genomes reveal the molecular basis of ectomycorrhizal truffle lifestyle.</title>
        <authorList>
            <person name="Murat C."/>
            <person name="Payen T."/>
            <person name="Noel B."/>
            <person name="Kuo A."/>
            <person name="Morin E."/>
            <person name="Chen J."/>
            <person name="Kohler A."/>
            <person name="Krizsan K."/>
            <person name="Balestrini R."/>
            <person name="Da Silva C."/>
            <person name="Montanini B."/>
            <person name="Hainaut M."/>
            <person name="Levati E."/>
            <person name="Barry K.W."/>
            <person name="Belfiori B."/>
            <person name="Cichocki N."/>
            <person name="Clum A."/>
            <person name="Dockter R.B."/>
            <person name="Fauchery L."/>
            <person name="Guy J."/>
            <person name="Iotti M."/>
            <person name="Le Tacon F."/>
            <person name="Lindquist E.A."/>
            <person name="Lipzen A."/>
            <person name="Malagnac F."/>
            <person name="Mello A."/>
            <person name="Molinier V."/>
            <person name="Miyauchi S."/>
            <person name="Poulain J."/>
            <person name="Riccioni C."/>
            <person name="Rubini A."/>
            <person name="Sitrit Y."/>
            <person name="Splivallo R."/>
            <person name="Traeger S."/>
            <person name="Wang M."/>
            <person name="Zifcakova L."/>
            <person name="Wipf D."/>
            <person name="Zambonelli A."/>
            <person name="Paolocci F."/>
            <person name="Nowrousian M."/>
            <person name="Ottonello S."/>
            <person name="Baldrian P."/>
            <person name="Spatafora J.W."/>
            <person name="Henrissat B."/>
            <person name="Nagy L.G."/>
            <person name="Aury J.M."/>
            <person name="Wincker P."/>
            <person name="Grigoriev I.V."/>
            <person name="Bonfante P."/>
            <person name="Martin F.M."/>
        </authorList>
    </citation>
    <scope>NUCLEOTIDE SEQUENCE [LARGE SCALE GENOMIC DNA]</scope>
    <source>
        <strain evidence="1 2">120613-1</strain>
    </source>
</reference>
<protein>
    <submittedName>
        <fullName evidence="1">Uncharacterized protein</fullName>
    </submittedName>
</protein>